<keyword evidence="3" id="KW-1185">Reference proteome</keyword>
<evidence type="ECO:0000313" key="2">
    <source>
        <dbReference type="EMBL" id="CAH8247537.1"/>
    </source>
</evidence>
<dbReference type="Proteomes" id="UP001154322">
    <property type="component" value="Unassembled WGS sequence"/>
</dbReference>
<keyword evidence="1" id="KW-0472">Membrane</keyword>
<organism evidence="2 3">
    <name type="scientific">Paenibacillus melissococcoides</name>
    <dbReference type="NCBI Taxonomy" id="2912268"/>
    <lineage>
        <taxon>Bacteria</taxon>
        <taxon>Bacillati</taxon>
        <taxon>Bacillota</taxon>
        <taxon>Bacilli</taxon>
        <taxon>Bacillales</taxon>
        <taxon>Paenibacillaceae</taxon>
        <taxon>Paenibacillus</taxon>
    </lineage>
</organism>
<feature type="transmembrane region" description="Helical" evidence="1">
    <location>
        <begin position="6"/>
        <end position="29"/>
    </location>
</feature>
<gene>
    <name evidence="2" type="ORF">WJ0W_004786</name>
</gene>
<reference evidence="2" key="1">
    <citation type="submission" date="2022-06" db="EMBL/GenBank/DDBJ databases">
        <authorList>
            <person name="Dietemann V."/>
            <person name="Ory F."/>
            <person name="Dainat B."/>
            <person name="Oberhansli S."/>
        </authorList>
    </citation>
    <scope>NUCLEOTIDE SEQUENCE</scope>
    <source>
        <strain evidence="2">Ena-SAMPLE-TAB-26-04-2022-14:26:32:270-5432</strain>
    </source>
</reference>
<dbReference type="EMBL" id="CALYLO010000007">
    <property type="protein sequence ID" value="CAH8247537.1"/>
    <property type="molecule type" value="Genomic_DNA"/>
</dbReference>
<evidence type="ECO:0000256" key="1">
    <source>
        <dbReference type="SAM" id="Phobius"/>
    </source>
</evidence>
<comment type="caution">
    <text evidence="2">The sequence shown here is derived from an EMBL/GenBank/DDBJ whole genome shotgun (WGS) entry which is preliminary data.</text>
</comment>
<keyword evidence="1" id="KW-0812">Transmembrane</keyword>
<keyword evidence="1" id="KW-1133">Transmembrane helix</keyword>
<protein>
    <recommendedName>
        <fullName evidence="4">Heme exporter protein D</fullName>
    </recommendedName>
</protein>
<evidence type="ECO:0008006" key="4">
    <source>
        <dbReference type="Google" id="ProtNLM"/>
    </source>
</evidence>
<proteinExistence type="predicted"/>
<evidence type="ECO:0000313" key="3">
    <source>
        <dbReference type="Proteomes" id="UP001154322"/>
    </source>
</evidence>
<accession>A0ABN8UCI9</accession>
<sequence>MYPLDNTHIGAYGLCGFISASGTLLLWGLREAEAKAEKEAAEDREAVNN</sequence>
<name>A0ABN8UCI9_9BACL</name>